<dbReference type="Proteomes" id="UP000481153">
    <property type="component" value="Unassembled WGS sequence"/>
</dbReference>
<comment type="caution">
    <text evidence="1">The sequence shown here is derived from an EMBL/GenBank/DDBJ whole genome shotgun (WGS) entry which is preliminary data.</text>
</comment>
<dbReference type="AlphaFoldDB" id="A0A6G0W7P6"/>
<reference evidence="1 2" key="1">
    <citation type="submission" date="2019-07" db="EMBL/GenBank/DDBJ databases">
        <title>Genomics analysis of Aphanomyces spp. identifies a new class of oomycete effector associated with host adaptation.</title>
        <authorList>
            <person name="Gaulin E."/>
        </authorList>
    </citation>
    <scope>NUCLEOTIDE SEQUENCE [LARGE SCALE GENOMIC DNA]</scope>
    <source>
        <strain evidence="1 2">ATCC 201684</strain>
    </source>
</reference>
<keyword evidence="2" id="KW-1185">Reference proteome</keyword>
<proteinExistence type="predicted"/>
<evidence type="ECO:0000313" key="1">
    <source>
        <dbReference type="EMBL" id="KAF0723081.1"/>
    </source>
</evidence>
<protein>
    <submittedName>
        <fullName evidence="1">Uncharacterized protein</fullName>
    </submittedName>
</protein>
<sequence length="68" mass="7752">MARGISLSFYRPSIVWAKAICSQTLDNLANINKIFQPKVQVSQDTLTSQVSNVHFRAHWNDLECQPAY</sequence>
<evidence type="ECO:0000313" key="2">
    <source>
        <dbReference type="Proteomes" id="UP000481153"/>
    </source>
</evidence>
<dbReference type="EMBL" id="VJMJ01000317">
    <property type="protein sequence ID" value="KAF0723081.1"/>
    <property type="molecule type" value="Genomic_DNA"/>
</dbReference>
<gene>
    <name evidence="1" type="ORF">Ae201684_017952</name>
</gene>
<organism evidence="1 2">
    <name type="scientific">Aphanomyces euteiches</name>
    <dbReference type="NCBI Taxonomy" id="100861"/>
    <lineage>
        <taxon>Eukaryota</taxon>
        <taxon>Sar</taxon>
        <taxon>Stramenopiles</taxon>
        <taxon>Oomycota</taxon>
        <taxon>Saprolegniomycetes</taxon>
        <taxon>Saprolegniales</taxon>
        <taxon>Verrucalvaceae</taxon>
        <taxon>Aphanomyces</taxon>
    </lineage>
</organism>
<accession>A0A6G0W7P6</accession>
<name>A0A6G0W7P6_9STRA</name>